<proteinExistence type="predicted"/>
<dbReference type="Proteomes" id="UP000288716">
    <property type="component" value="Unassembled WGS sequence"/>
</dbReference>
<feature type="non-terminal residue" evidence="4">
    <location>
        <position position="235"/>
    </location>
</feature>
<dbReference type="OrthoDB" id="6159198at2759"/>
<feature type="domain" description="Ricin B lectin" evidence="3">
    <location>
        <begin position="149"/>
        <end position="234"/>
    </location>
</feature>
<evidence type="ECO:0000256" key="1">
    <source>
        <dbReference type="ARBA" id="ARBA00022734"/>
    </source>
</evidence>
<evidence type="ECO:0000313" key="5">
    <source>
        <dbReference type="Proteomes" id="UP000288716"/>
    </source>
</evidence>
<dbReference type="PROSITE" id="PS50231">
    <property type="entry name" value="RICIN_B_LECTIN"/>
    <property type="match status" value="1"/>
</dbReference>
<dbReference type="Gene3D" id="3.90.550.10">
    <property type="entry name" value="Spore Coat Polysaccharide Biosynthesis Protein SpsA, Chain A"/>
    <property type="match status" value="1"/>
</dbReference>
<dbReference type="STRING" id="299467.A0A443RU26"/>
<evidence type="ECO:0000313" key="4">
    <source>
        <dbReference type="EMBL" id="RWS18846.1"/>
    </source>
</evidence>
<name>A0A443RU26_9ACAR</name>
<keyword evidence="1" id="KW-0430">Lectin</keyword>
<dbReference type="SUPFAM" id="SSF53448">
    <property type="entry name" value="Nucleotide-diphospho-sugar transferases"/>
    <property type="match status" value="1"/>
</dbReference>
<evidence type="ECO:0000259" key="3">
    <source>
        <dbReference type="Pfam" id="PF00652"/>
    </source>
</evidence>
<dbReference type="GO" id="GO:0004653">
    <property type="term" value="F:polypeptide N-acetylgalactosaminyltransferase activity"/>
    <property type="evidence" value="ECO:0007669"/>
    <property type="project" value="TreeGrafter"/>
</dbReference>
<dbReference type="VEuPathDB" id="VectorBase:LDEU013194"/>
<keyword evidence="2" id="KW-1015">Disulfide bond</keyword>
<dbReference type="AlphaFoldDB" id="A0A443RU26"/>
<dbReference type="Gene3D" id="2.80.10.50">
    <property type="match status" value="1"/>
</dbReference>
<gene>
    <name evidence="4" type="ORF">B4U80_08474</name>
</gene>
<organism evidence="4 5">
    <name type="scientific">Leptotrombidium deliense</name>
    <dbReference type="NCBI Taxonomy" id="299467"/>
    <lineage>
        <taxon>Eukaryota</taxon>
        <taxon>Metazoa</taxon>
        <taxon>Ecdysozoa</taxon>
        <taxon>Arthropoda</taxon>
        <taxon>Chelicerata</taxon>
        <taxon>Arachnida</taxon>
        <taxon>Acari</taxon>
        <taxon>Acariformes</taxon>
        <taxon>Trombidiformes</taxon>
        <taxon>Prostigmata</taxon>
        <taxon>Anystina</taxon>
        <taxon>Parasitengona</taxon>
        <taxon>Trombiculoidea</taxon>
        <taxon>Trombiculidae</taxon>
        <taxon>Leptotrombidium</taxon>
    </lineage>
</organism>
<comment type="caution">
    <text evidence="4">The sequence shown here is derived from an EMBL/GenBank/DDBJ whole genome shotgun (WGS) entry which is preliminary data.</text>
</comment>
<dbReference type="SUPFAM" id="SSF50370">
    <property type="entry name" value="Ricin B-like lectins"/>
    <property type="match status" value="1"/>
</dbReference>
<dbReference type="GO" id="GO:0030246">
    <property type="term" value="F:carbohydrate binding"/>
    <property type="evidence" value="ECO:0007669"/>
    <property type="project" value="UniProtKB-KW"/>
</dbReference>
<dbReference type="PANTHER" id="PTHR11675">
    <property type="entry name" value="N-ACETYLGALACTOSAMINYLTRANSFERASE"/>
    <property type="match status" value="1"/>
</dbReference>
<dbReference type="InterPro" id="IPR035992">
    <property type="entry name" value="Ricin_B-like_lectins"/>
</dbReference>
<feature type="non-terminal residue" evidence="4">
    <location>
        <position position="1"/>
    </location>
</feature>
<reference evidence="4 5" key="1">
    <citation type="journal article" date="2018" name="Gigascience">
        <title>Genomes of trombidid mites reveal novel predicted allergens and laterally-transferred genes associated with secondary metabolism.</title>
        <authorList>
            <person name="Dong X."/>
            <person name="Chaisiri K."/>
            <person name="Xia D."/>
            <person name="Armstrong S.D."/>
            <person name="Fang Y."/>
            <person name="Donnelly M.J."/>
            <person name="Kadowaki T."/>
            <person name="McGarry J.W."/>
            <person name="Darby A.C."/>
            <person name="Makepeace B.L."/>
        </authorList>
    </citation>
    <scope>NUCLEOTIDE SEQUENCE [LARGE SCALE GENOMIC DNA]</scope>
    <source>
        <strain evidence="4">UoL-UT</strain>
    </source>
</reference>
<accession>A0A443RU26</accession>
<dbReference type="Pfam" id="PF00652">
    <property type="entry name" value="Ricin_B_lectin"/>
    <property type="match status" value="1"/>
</dbReference>
<dbReference type="EMBL" id="NCKV01033375">
    <property type="protein sequence ID" value="RWS18846.1"/>
    <property type="molecule type" value="Genomic_DNA"/>
</dbReference>
<protein>
    <submittedName>
        <fullName evidence="4">Polypeptide N-acetylgalactosaminyltransferase 5-like isoform X1</fullName>
    </submittedName>
</protein>
<keyword evidence="5" id="KW-1185">Reference proteome</keyword>
<dbReference type="GO" id="GO:0006493">
    <property type="term" value="P:protein O-linked glycosylation"/>
    <property type="evidence" value="ECO:0007669"/>
    <property type="project" value="TreeGrafter"/>
</dbReference>
<dbReference type="GO" id="GO:0005794">
    <property type="term" value="C:Golgi apparatus"/>
    <property type="evidence" value="ECO:0007669"/>
    <property type="project" value="TreeGrafter"/>
</dbReference>
<dbReference type="InterPro" id="IPR029044">
    <property type="entry name" value="Nucleotide-diphossugar_trans"/>
</dbReference>
<dbReference type="InterPro" id="IPR000772">
    <property type="entry name" value="Ricin_B_lectin"/>
</dbReference>
<keyword evidence="4" id="KW-0808">Transferase</keyword>
<sequence>LLFFRSATPNGGIFAIDKQFFNYFEKFDDGLSFYGSDPIELGLAAWTCGGSIEIIPCSRVAHVFRDSIPYSFPGVQRTISLFNSARILETWMDDYRMFYYILFPDAVRKDRGNTTHRRELREILKCHPFTWYLENVFTDSTFPLHYKYFGQIENTHTKYCLDTVHTLTSGTNEARMRFCAWDRGGGTADTFMQMFVYTNKDEILTDGLCLDLSNEKSVLLQPCNGLRSQKWKFIK</sequence>
<dbReference type="PANTHER" id="PTHR11675:SF101">
    <property type="entry name" value="POLYPEPTIDE N-ACETYLGALACTOSAMINYLTRANSFERASE 5"/>
    <property type="match status" value="1"/>
</dbReference>
<evidence type="ECO:0000256" key="2">
    <source>
        <dbReference type="ARBA" id="ARBA00023157"/>
    </source>
</evidence>